<reference evidence="1" key="1">
    <citation type="submission" date="2021-02" db="EMBL/GenBank/DDBJ databases">
        <authorList>
            <person name="Nowell W R."/>
        </authorList>
    </citation>
    <scope>NUCLEOTIDE SEQUENCE</scope>
</reference>
<dbReference type="Proteomes" id="UP000681720">
    <property type="component" value="Unassembled WGS sequence"/>
</dbReference>
<dbReference type="EMBL" id="CAJOBF010013636">
    <property type="protein sequence ID" value="CAF4331695.1"/>
    <property type="molecule type" value="Genomic_DNA"/>
</dbReference>
<dbReference type="EMBL" id="CAJOBJ010331160">
    <property type="protein sequence ID" value="CAF5182880.1"/>
    <property type="molecule type" value="Genomic_DNA"/>
</dbReference>
<comment type="caution">
    <text evidence="1">The sequence shown here is derived from an EMBL/GenBank/DDBJ whole genome shotgun (WGS) entry which is preliminary data.</text>
</comment>
<name>A0A820JYR5_9BILA</name>
<dbReference type="AlphaFoldDB" id="A0A820JYR5"/>
<sequence length="32" mass="3514">LGPAVVMGLQKTQKAMINQDDTISHLYVRAKS</sequence>
<evidence type="ECO:0000313" key="2">
    <source>
        <dbReference type="EMBL" id="CAF5182880.1"/>
    </source>
</evidence>
<evidence type="ECO:0000313" key="1">
    <source>
        <dbReference type="EMBL" id="CAF4331695.1"/>
    </source>
</evidence>
<organism evidence="1 3">
    <name type="scientific">Rotaria magnacalcarata</name>
    <dbReference type="NCBI Taxonomy" id="392030"/>
    <lineage>
        <taxon>Eukaryota</taxon>
        <taxon>Metazoa</taxon>
        <taxon>Spiralia</taxon>
        <taxon>Gnathifera</taxon>
        <taxon>Rotifera</taxon>
        <taxon>Eurotatoria</taxon>
        <taxon>Bdelloidea</taxon>
        <taxon>Philodinida</taxon>
        <taxon>Philodinidae</taxon>
        <taxon>Rotaria</taxon>
    </lineage>
</organism>
<proteinExistence type="predicted"/>
<evidence type="ECO:0000313" key="3">
    <source>
        <dbReference type="Proteomes" id="UP000663842"/>
    </source>
</evidence>
<feature type="non-terminal residue" evidence="1">
    <location>
        <position position="1"/>
    </location>
</feature>
<dbReference type="Proteomes" id="UP000663842">
    <property type="component" value="Unassembled WGS sequence"/>
</dbReference>
<gene>
    <name evidence="2" type="ORF">GIL414_LOCUS69934</name>
    <name evidence="1" type="ORF">UXM345_LOCUS35033</name>
</gene>
<protein>
    <submittedName>
        <fullName evidence="1">Uncharacterized protein</fullName>
    </submittedName>
</protein>
<accession>A0A820JYR5</accession>